<dbReference type="InterPro" id="IPR036249">
    <property type="entry name" value="Thioredoxin-like_sf"/>
</dbReference>
<evidence type="ECO:0000313" key="2">
    <source>
        <dbReference type="EMBL" id="RKR84416.1"/>
    </source>
</evidence>
<dbReference type="InterPro" id="IPR013766">
    <property type="entry name" value="Thioredoxin_domain"/>
</dbReference>
<organism evidence="2 3">
    <name type="scientific">Mucilaginibacter gracilis</name>
    <dbReference type="NCBI Taxonomy" id="423350"/>
    <lineage>
        <taxon>Bacteria</taxon>
        <taxon>Pseudomonadati</taxon>
        <taxon>Bacteroidota</taxon>
        <taxon>Sphingobacteriia</taxon>
        <taxon>Sphingobacteriales</taxon>
        <taxon>Sphingobacteriaceae</taxon>
        <taxon>Mucilaginibacter</taxon>
    </lineage>
</organism>
<dbReference type="InterPro" id="IPR050553">
    <property type="entry name" value="Thioredoxin_ResA/DsbE_sf"/>
</dbReference>
<proteinExistence type="predicted"/>
<dbReference type="AlphaFoldDB" id="A0A495J5Y7"/>
<gene>
    <name evidence="2" type="ORF">BDD43_4651</name>
</gene>
<comment type="caution">
    <text evidence="2">The sequence shown here is derived from an EMBL/GenBank/DDBJ whole genome shotgun (WGS) entry which is preliminary data.</text>
</comment>
<reference evidence="2 3" key="1">
    <citation type="submission" date="2018-10" db="EMBL/GenBank/DDBJ databases">
        <title>Genomic Encyclopedia of Archaeal and Bacterial Type Strains, Phase II (KMG-II): from individual species to whole genera.</title>
        <authorList>
            <person name="Goeker M."/>
        </authorList>
    </citation>
    <scope>NUCLEOTIDE SEQUENCE [LARGE SCALE GENOMIC DNA]</scope>
    <source>
        <strain evidence="2 3">DSM 18602</strain>
    </source>
</reference>
<feature type="domain" description="Thioredoxin" evidence="1">
    <location>
        <begin position="26"/>
        <end position="168"/>
    </location>
</feature>
<dbReference type="OrthoDB" id="1118217at2"/>
<protein>
    <submittedName>
        <fullName evidence="2">Thiol-disulfide isomerase/thioredoxin</fullName>
    </submittedName>
</protein>
<dbReference type="Proteomes" id="UP000268007">
    <property type="component" value="Unassembled WGS sequence"/>
</dbReference>
<dbReference type="PANTHER" id="PTHR42852:SF17">
    <property type="entry name" value="THIOREDOXIN-LIKE PROTEIN HI_1115"/>
    <property type="match status" value="1"/>
</dbReference>
<evidence type="ECO:0000259" key="1">
    <source>
        <dbReference type="PROSITE" id="PS51352"/>
    </source>
</evidence>
<dbReference type="Gene3D" id="3.40.30.10">
    <property type="entry name" value="Glutaredoxin"/>
    <property type="match status" value="1"/>
</dbReference>
<sequence length="428" mass="49164">MKIKSLIYIILLGLTQLCYAQAPFIIKVGEKIPQIKPLPVFNSTEVIDLNKPNGKLIILDFFSIHCVPCVNAIPKIEALQEAFKDKLQIIVVAQDTKEMLSGFLKTSEIFRKTTLPVVTANSFLKQYFPYQTVPTHVWIDKDKVFRFITDGENATNENLEKFFQNETLQLSSVQTDFKDGVPIWRQGGSIPVENLTYSSIITKKIIGTRGIEGFEKDPTTKKAIGYRGVNILPTMMLVDAFNDKNMDFRNWNRVLLNLKDSSKFIYPKENRNQWAIEHQYCYEINVPIDKSENLRDMMKQDIERAFGLKGVIEKRKTKCLVLSLISDKMMKTAGGKKSVIFEKTDNYSGLNSTNIPFNQFFAISIGNSNYYSDYLVPVIDETHFTGNVDIKINGSIRDIENVKRELLKYDLQLKEEYRMLDILVITQL</sequence>
<keyword evidence="3" id="KW-1185">Reference proteome</keyword>
<keyword evidence="2" id="KW-0413">Isomerase</keyword>
<dbReference type="PANTHER" id="PTHR42852">
    <property type="entry name" value="THIOL:DISULFIDE INTERCHANGE PROTEIN DSBE"/>
    <property type="match status" value="1"/>
</dbReference>
<name>A0A495J5Y7_9SPHI</name>
<dbReference type="GO" id="GO:0016853">
    <property type="term" value="F:isomerase activity"/>
    <property type="evidence" value="ECO:0007669"/>
    <property type="project" value="UniProtKB-KW"/>
</dbReference>
<dbReference type="PROSITE" id="PS51352">
    <property type="entry name" value="THIOREDOXIN_2"/>
    <property type="match status" value="1"/>
</dbReference>
<dbReference type="RefSeq" id="WP_121200029.1">
    <property type="nucleotide sequence ID" value="NZ_RBKU01000001.1"/>
</dbReference>
<dbReference type="SUPFAM" id="SSF52833">
    <property type="entry name" value="Thioredoxin-like"/>
    <property type="match status" value="1"/>
</dbReference>
<accession>A0A495J5Y7</accession>
<dbReference type="EMBL" id="RBKU01000001">
    <property type="protein sequence ID" value="RKR84416.1"/>
    <property type="molecule type" value="Genomic_DNA"/>
</dbReference>
<evidence type="ECO:0000313" key="3">
    <source>
        <dbReference type="Proteomes" id="UP000268007"/>
    </source>
</evidence>